<dbReference type="GO" id="GO:1990281">
    <property type="term" value="C:efflux pump complex"/>
    <property type="evidence" value="ECO:0007669"/>
    <property type="project" value="TreeGrafter"/>
</dbReference>
<dbReference type="Gene3D" id="2.40.50.100">
    <property type="match status" value="1"/>
</dbReference>
<dbReference type="Gene3D" id="2.40.30.170">
    <property type="match status" value="1"/>
</dbReference>
<feature type="transmembrane region" description="Helical" evidence="4">
    <location>
        <begin position="6"/>
        <end position="25"/>
    </location>
</feature>
<evidence type="ECO:0000256" key="1">
    <source>
        <dbReference type="ARBA" id="ARBA00004196"/>
    </source>
</evidence>
<keyword evidence="3" id="KW-0813">Transport</keyword>
<evidence type="ECO:0000256" key="2">
    <source>
        <dbReference type="ARBA" id="ARBA00009477"/>
    </source>
</evidence>
<dbReference type="InterPro" id="IPR058625">
    <property type="entry name" value="MdtA-like_BSH"/>
</dbReference>
<dbReference type="SUPFAM" id="SSF111369">
    <property type="entry name" value="HlyD-like secretion proteins"/>
    <property type="match status" value="1"/>
</dbReference>
<dbReference type="InterPro" id="IPR058792">
    <property type="entry name" value="Beta-barrel_RND_2"/>
</dbReference>
<accession>A0A520XD45</accession>
<dbReference type="EMBL" id="SHMQ01000012">
    <property type="protein sequence ID" value="RZV39119.1"/>
    <property type="molecule type" value="Genomic_DNA"/>
</dbReference>
<dbReference type="InterPro" id="IPR006143">
    <property type="entry name" value="RND_pump_MFP"/>
</dbReference>
<dbReference type="Gene3D" id="1.10.287.470">
    <property type="entry name" value="Helix hairpin bin"/>
    <property type="match status" value="1"/>
</dbReference>
<dbReference type="Pfam" id="PF25954">
    <property type="entry name" value="Beta-barrel_RND_2"/>
    <property type="match status" value="1"/>
</dbReference>
<evidence type="ECO:0000259" key="7">
    <source>
        <dbReference type="Pfam" id="PF25967"/>
    </source>
</evidence>
<dbReference type="PANTHER" id="PTHR30469:SF11">
    <property type="entry name" value="BLL4320 PROTEIN"/>
    <property type="match status" value="1"/>
</dbReference>
<organism evidence="8 9">
    <name type="scientific">Candidatus Acidulodesulfobacterium acidiphilum</name>
    <dbReference type="NCBI Taxonomy" id="2597224"/>
    <lineage>
        <taxon>Bacteria</taxon>
        <taxon>Deltaproteobacteria</taxon>
        <taxon>Candidatus Acidulodesulfobacterales</taxon>
        <taxon>Candidatus Acidulodesulfobacterium</taxon>
    </lineage>
</organism>
<comment type="subcellular location">
    <subcellularLocation>
        <location evidence="1">Cell envelope</location>
    </subcellularLocation>
</comment>
<dbReference type="Pfam" id="PF25917">
    <property type="entry name" value="BSH_RND"/>
    <property type="match status" value="1"/>
</dbReference>
<proteinExistence type="inferred from homology"/>
<evidence type="ECO:0000313" key="8">
    <source>
        <dbReference type="EMBL" id="RZV39119.1"/>
    </source>
</evidence>
<keyword evidence="4" id="KW-0812">Transmembrane</keyword>
<dbReference type="GO" id="GO:0015562">
    <property type="term" value="F:efflux transmembrane transporter activity"/>
    <property type="evidence" value="ECO:0007669"/>
    <property type="project" value="TreeGrafter"/>
</dbReference>
<sequence>MIKRFIIVLLVLIVIFGGIFVYKAYKDYKIEQFMKTRKYPPVSVSVAVSKIGDWQPYIHTIGNVSAINSVNVTTQVAGQVNGIYFKSGEFVRKNQVLVTLDDSLQVAQLRQYKSQFIADKFNYEQYKKAYAQNAVSKASYISMLSTLRQNEAQIAQSEVTIADMTIRAPFSGIVGIRNSSSVNLGQYIKPGANIIPLYSINPIYIDFTMPQNDLHSLKVNQKVKIKLDSYNKIFYGRIKTISIDVNTVSRNITARVVVNNKGMYLRPGMFVTGRVFLPIIHNVVTVPATAVTYNPYGDFVYVVVKRKGVNIVKTDYVKAGEERNGVVVILKGLKAGEKVVTAGQVKLKNGIPVVIKNEAEVNKKTKTKLKK</sequence>
<evidence type="ECO:0000313" key="9">
    <source>
        <dbReference type="Proteomes" id="UP000322454"/>
    </source>
</evidence>
<dbReference type="InterPro" id="IPR058627">
    <property type="entry name" value="MdtA-like_C"/>
</dbReference>
<comment type="similarity">
    <text evidence="2">Belongs to the membrane fusion protein (MFP) (TC 8.A.1) family.</text>
</comment>
<gene>
    <name evidence="8" type="ORF">EVJ48_05235</name>
</gene>
<dbReference type="FunFam" id="2.40.30.170:FF:000010">
    <property type="entry name" value="Efflux RND transporter periplasmic adaptor subunit"/>
    <property type="match status" value="1"/>
</dbReference>
<dbReference type="AlphaFoldDB" id="A0A520XD45"/>
<reference evidence="8 9" key="1">
    <citation type="submission" date="2019-01" db="EMBL/GenBank/DDBJ databases">
        <title>Insights into ecological role of a new deltaproteobacterial order Candidatus Sinidesulfobacterales (Sva0485) by metagenomics and metatranscriptomics.</title>
        <authorList>
            <person name="Tan S."/>
            <person name="Liu J."/>
            <person name="Fang Y."/>
            <person name="Hedlund B."/>
            <person name="Lian Z.-H."/>
            <person name="Huang L.-Y."/>
            <person name="Li J.-T."/>
            <person name="Huang L.-N."/>
            <person name="Li W.-J."/>
            <person name="Jiang H.-C."/>
            <person name="Dong H.-L."/>
            <person name="Shu W.-S."/>
        </authorList>
    </citation>
    <scope>NUCLEOTIDE SEQUENCE [LARGE SCALE GENOMIC DNA]</scope>
    <source>
        <strain evidence="8">AP4</strain>
    </source>
</reference>
<dbReference type="PANTHER" id="PTHR30469">
    <property type="entry name" value="MULTIDRUG RESISTANCE PROTEIN MDTA"/>
    <property type="match status" value="1"/>
</dbReference>
<feature type="domain" description="Multidrug resistance protein MdtA-like barrel-sandwich hybrid" evidence="5">
    <location>
        <begin position="68"/>
        <end position="191"/>
    </location>
</feature>
<dbReference type="Proteomes" id="UP000322454">
    <property type="component" value="Unassembled WGS sequence"/>
</dbReference>
<dbReference type="Pfam" id="PF25967">
    <property type="entry name" value="RND-MFP_C"/>
    <property type="match status" value="1"/>
</dbReference>
<keyword evidence="4" id="KW-1133">Transmembrane helix</keyword>
<comment type="caution">
    <text evidence="8">The sequence shown here is derived from an EMBL/GenBank/DDBJ whole genome shotgun (WGS) entry which is preliminary data.</text>
</comment>
<name>A0A520XD45_9DELT</name>
<evidence type="ECO:0000256" key="4">
    <source>
        <dbReference type="SAM" id="Phobius"/>
    </source>
</evidence>
<evidence type="ECO:0000259" key="6">
    <source>
        <dbReference type="Pfam" id="PF25954"/>
    </source>
</evidence>
<feature type="domain" description="Multidrug resistance protein MdtA-like C-terminal permuted SH3" evidence="7">
    <location>
        <begin position="282"/>
        <end position="343"/>
    </location>
</feature>
<feature type="domain" description="CusB-like beta-barrel" evidence="6">
    <location>
        <begin position="203"/>
        <end position="274"/>
    </location>
</feature>
<dbReference type="NCBIfam" id="TIGR01730">
    <property type="entry name" value="RND_mfp"/>
    <property type="match status" value="1"/>
</dbReference>
<protein>
    <submittedName>
        <fullName evidence="8">Efflux RND transporter periplasmic adaptor subunit</fullName>
    </submittedName>
</protein>
<dbReference type="Gene3D" id="2.40.420.20">
    <property type="match status" value="1"/>
</dbReference>
<evidence type="ECO:0000256" key="3">
    <source>
        <dbReference type="ARBA" id="ARBA00022448"/>
    </source>
</evidence>
<keyword evidence="4" id="KW-0472">Membrane</keyword>
<evidence type="ECO:0000259" key="5">
    <source>
        <dbReference type="Pfam" id="PF25917"/>
    </source>
</evidence>